<comment type="caution">
    <text evidence="1">The sequence shown here is derived from an EMBL/GenBank/DDBJ whole genome shotgun (WGS) entry which is preliminary data.</text>
</comment>
<reference evidence="1" key="1">
    <citation type="submission" date="2022-07" db="EMBL/GenBank/DDBJ databases">
        <title>Genome Sequence of Phlebia brevispora.</title>
        <authorList>
            <person name="Buettner E."/>
        </authorList>
    </citation>
    <scope>NUCLEOTIDE SEQUENCE</scope>
    <source>
        <strain evidence="1">MPL23</strain>
    </source>
</reference>
<gene>
    <name evidence="1" type="ORF">NM688_g3420</name>
</gene>
<protein>
    <submittedName>
        <fullName evidence="1">Uncharacterized protein</fullName>
    </submittedName>
</protein>
<dbReference type="EMBL" id="JANHOG010000495">
    <property type="protein sequence ID" value="KAJ3553812.1"/>
    <property type="molecule type" value="Genomic_DNA"/>
</dbReference>
<proteinExistence type="predicted"/>
<evidence type="ECO:0000313" key="2">
    <source>
        <dbReference type="Proteomes" id="UP001148662"/>
    </source>
</evidence>
<sequence length="964" mass="103325">MLEPSSSTTGVQLQLHGDPFPILWHAACACDPASSVIRSALAKPVSGLSGHPTAELLPGIPHANDTRCWCLTFCVYCSSCRGRLLSPPLRGLGLVPAKRSPSVQARHFDAWRRDIVPRGDVRLNYATATYHPPSAFVSFSAHEDRPILLVEDMDELLDDVRCVEDGNLAKHTMHLTFASEEAFAEALYTWAAFESFAVVTSHPTCNPDYERGAWMVDQFTPDPRTLTIALHARPAEWTSLGRSCHVKYDHNGYGVWDLREHAQAPVVKRQNVVDDNIYTFGTSPDYSRIPLYPPNSTLAPNATDLDGLNIQLTCVDCTLKSNFSIGVDFEIDLTNTSCVPSFTQNCFGLTVANMNFTVVDLEQDANLEIFLGDQFTHSGNYTVFRFPLEPGFQFADLVNIGPSLGIDLNWGFDASASINFTYGASAQFAKGAFASLDLLNSGAEWDPSFSATGWDNFSFNQIPFRLNSGQLSLNTTVALAPFAEVAFTILEVGASTHLTTNMPQVNVDAALVTNVDRQCNPIGPETFESFSLAFEVGASMDFSAAAHFEVDEGIFDPSTGIPSEYDQTLFDKEVPLAPTNGNQTECFIIVDDQPSNSTNSTTSTVTGVPASTGTLMSAASAVPTWNFTKIQSYFSANGQLPTGVNYTQMVQATVVPSALQQAVNQTVFNSTSAANKTTTGGNTTTTGGGTGGGTSDGYDYGECGTGACFNLVMATLAGKKIVVIGGSSGIGYAVAKASLLSLADHVLIASSSAAKVETAVSRLLAEPDLQKLQPGLQARLSGDTLDLADTGAVRAFFAKIGEIDHLIITSGGISLQIDFRSEDLDKYKDAFDMRFWGAAVAAQSAKIRDGGSITFTIGGALLKPRRNWSLIIGTLGAVDSLTRSLAVELAPIRVNVVCPGAVNTELWDGFPKEVKDKMLADAAAALPVKHVAGPEEIAETYLFLMKCNYITGQRIEVDGGGRLI</sequence>
<organism evidence="1 2">
    <name type="scientific">Phlebia brevispora</name>
    <dbReference type="NCBI Taxonomy" id="194682"/>
    <lineage>
        <taxon>Eukaryota</taxon>
        <taxon>Fungi</taxon>
        <taxon>Dikarya</taxon>
        <taxon>Basidiomycota</taxon>
        <taxon>Agaricomycotina</taxon>
        <taxon>Agaricomycetes</taxon>
        <taxon>Polyporales</taxon>
        <taxon>Meruliaceae</taxon>
        <taxon>Phlebia</taxon>
    </lineage>
</organism>
<evidence type="ECO:0000313" key="1">
    <source>
        <dbReference type="EMBL" id="KAJ3553812.1"/>
    </source>
</evidence>
<accession>A0ACC1T5R3</accession>
<keyword evidence="2" id="KW-1185">Reference proteome</keyword>
<name>A0ACC1T5R3_9APHY</name>
<dbReference type="Proteomes" id="UP001148662">
    <property type="component" value="Unassembled WGS sequence"/>
</dbReference>